<proteinExistence type="predicted"/>
<protein>
    <submittedName>
        <fullName evidence="1">Uncharacterized protein</fullName>
    </submittedName>
</protein>
<comment type="caution">
    <text evidence="1">The sequence shown here is derived from an EMBL/GenBank/DDBJ whole genome shotgun (WGS) entry which is preliminary data.</text>
</comment>
<name>A0A0F9PKN2_9ZZZZ</name>
<sequence>MKIQLTRKFEGVPIIEITETIYLNLLDSIHLFTLDQYLKSWIMDKREIGMIINIVGTWNNIKHIKPILRMKLI</sequence>
<reference evidence="1" key="1">
    <citation type="journal article" date="2015" name="Nature">
        <title>Complex archaea that bridge the gap between prokaryotes and eukaryotes.</title>
        <authorList>
            <person name="Spang A."/>
            <person name="Saw J.H."/>
            <person name="Jorgensen S.L."/>
            <person name="Zaremba-Niedzwiedzka K."/>
            <person name="Martijn J."/>
            <person name="Lind A.E."/>
            <person name="van Eijk R."/>
            <person name="Schleper C."/>
            <person name="Guy L."/>
            <person name="Ettema T.J."/>
        </authorList>
    </citation>
    <scope>NUCLEOTIDE SEQUENCE</scope>
</reference>
<accession>A0A0F9PKN2</accession>
<dbReference type="AlphaFoldDB" id="A0A0F9PKN2"/>
<evidence type="ECO:0000313" key="1">
    <source>
        <dbReference type="EMBL" id="KKN01626.1"/>
    </source>
</evidence>
<dbReference type="EMBL" id="LAZR01005240">
    <property type="protein sequence ID" value="KKN01626.1"/>
    <property type="molecule type" value="Genomic_DNA"/>
</dbReference>
<organism evidence="1">
    <name type="scientific">marine sediment metagenome</name>
    <dbReference type="NCBI Taxonomy" id="412755"/>
    <lineage>
        <taxon>unclassified sequences</taxon>
        <taxon>metagenomes</taxon>
        <taxon>ecological metagenomes</taxon>
    </lineage>
</organism>
<gene>
    <name evidence="1" type="ORF">LCGC14_1125980</name>
</gene>